<evidence type="ECO:0000259" key="5">
    <source>
        <dbReference type="PROSITE" id="PS50931"/>
    </source>
</evidence>
<gene>
    <name evidence="6" type="ORF">GA0061070_101245</name>
</gene>
<dbReference type="InterPro" id="IPR050950">
    <property type="entry name" value="HTH-type_LysR_regulators"/>
</dbReference>
<dbReference type="PANTHER" id="PTHR30419:SF8">
    <property type="entry name" value="NITROGEN ASSIMILATION TRANSCRIPTIONAL ACTIVATOR-RELATED"/>
    <property type="match status" value="1"/>
</dbReference>
<keyword evidence="2" id="KW-0805">Transcription regulation</keyword>
<dbReference type="Pfam" id="PF03466">
    <property type="entry name" value="LysR_substrate"/>
    <property type="match status" value="1"/>
</dbReference>
<evidence type="ECO:0000256" key="4">
    <source>
        <dbReference type="ARBA" id="ARBA00023163"/>
    </source>
</evidence>
<dbReference type="GO" id="GO:0003700">
    <property type="term" value="F:DNA-binding transcription factor activity"/>
    <property type="evidence" value="ECO:0007669"/>
    <property type="project" value="InterPro"/>
</dbReference>
<dbReference type="PANTHER" id="PTHR30419">
    <property type="entry name" value="HTH-TYPE TRANSCRIPTIONAL REGULATOR YBHD"/>
    <property type="match status" value="1"/>
</dbReference>
<evidence type="ECO:0000256" key="2">
    <source>
        <dbReference type="ARBA" id="ARBA00023015"/>
    </source>
</evidence>
<dbReference type="GO" id="GO:0003677">
    <property type="term" value="F:DNA binding"/>
    <property type="evidence" value="ECO:0007669"/>
    <property type="project" value="UniProtKB-KW"/>
</dbReference>
<protein>
    <submittedName>
        <fullName evidence="6">DNA-binding transcriptional regulator, LysR family</fullName>
    </submittedName>
</protein>
<dbReference type="RefSeq" id="WP_090135070.1">
    <property type="nucleotide sequence ID" value="NZ_FMBC01000012.1"/>
</dbReference>
<keyword evidence="3 6" id="KW-0238">DNA-binding</keyword>
<proteinExistence type="inferred from homology"/>
<dbReference type="Gene3D" id="3.40.190.290">
    <property type="match status" value="1"/>
</dbReference>
<dbReference type="PROSITE" id="PS50931">
    <property type="entry name" value="HTH_LYSR"/>
    <property type="match status" value="1"/>
</dbReference>
<evidence type="ECO:0000313" key="7">
    <source>
        <dbReference type="Proteomes" id="UP000198515"/>
    </source>
</evidence>
<evidence type="ECO:0000256" key="1">
    <source>
        <dbReference type="ARBA" id="ARBA00009437"/>
    </source>
</evidence>
<dbReference type="InterPro" id="IPR036390">
    <property type="entry name" value="WH_DNA-bd_sf"/>
</dbReference>
<dbReference type="Gene3D" id="1.10.10.10">
    <property type="entry name" value="Winged helix-like DNA-binding domain superfamily/Winged helix DNA-binding domain"/>
    <property type="match status" value="1"/>
</dbReference>
<accession>A0A1C4CPF3</accession>
<keyword evidence="4" id="KW-0804">Transcription</keyword>
<organism evidence="6 7">
    <name type="scientific">Kosakonia oryziphila</name>
    <dbReference type="NCBI Taxonomy" id="1005667"/>
    <lineage>
        <taxon>Bacteria</taxon>
        <taxon>Pseudomonadati</taxon>
        <taxon>Pseudomonadota</taxon>
        <taxon>Gammaproteobacteria</taxon>
        <taxon>Enterobacterales</taxon>
        <taxon>Enterobacteriaceae</taxon>
        <taxon>Kosakonia</taxon>
    </lineage>
</organism>
<dbReference type="Pfam" id="PF00126">
    <property type="entry name" value="HTH_1"/>
    <property type="match status" value="1"/>
</dbReference>
<dbReference type="InterPro" id="IPR036388">
    <property type="entry name" value="WH-like_DNA-bd_sf"/>
</dbReference>
<dbReference type="FunFam" id="1.10.10.10:FF:000001">
    <property type="entry name" value="LysR family transcriptional regulator"/>
    <property type="match status" value="1"/>
</dbReference>
<dbReference type="Proteomes" id="UP000198515">
    <property type="component" value="Unassembled WGS sequence"/>
</dbReference>
<dbReference type="AlphaFoldDB" id="A0A1C4CPF3"/>
<comment type="similarity">
    <text evidence="1">Belongs to the LysR transcriptional regulatory family.</text>
</comment>
<dbReference type="OrthoDB" id="6804990at2"/>
<evidence type="ECO:0000313" key="6">
    <source>
        <dbReference type="EMBL" id="SCC20941.1"/>
    </source>
</evidence>
<dbReference type="GO" id="GO:0005829">
    <property type="term" value="C:cytosol"/>
    <property type="evidence" value="ECO:0007669"/>
    <property type="project" value="TreeGrafter"/>
</dbReference>
<dbReference type="SUPFAM" id="SSF46785">
    <property type="entry name" value="Winged helix' DNA-binding domain"/>
    <property type="match status" value="1"/>
</dbReference>
<name>A0A1C4CPF3_9ENTR</name>
<dbReference type="InterPro" id="IPR005119">
    <property type="entry name" value="LysR_subst-bd"/>
</dbReference>
<feature type="domain" description="HTH lysR-type" evidence="5">
    <location>
        <begin position="1"/>
        <end position="58"/>
    </location>
</feature>
<dbReference type="SUPFAM" id="SSF53850">
    <property type="entry name" value="Periplasmic binding protein-like II"/>
    <property type="match status" value="1"/>
</dbReference>
<dbReference type="InterPro" id="IPR000847">
    <property type="entry name" value="LysR_HTH_N"/>
</dbReference>
<reference evidence="7" key="1">
    <citation type="submission" date="2016-08" db="EMBL/GenBank/DDBJ databases">
        <authorList>
            <person name="Varghese N."/>
            <person name="Submissions Spin"/>
        </authorList>
    </citation>
    <scope>NUCLEOTIDE SEQUENCE [LARGE SCALE GENOMIC DNA]</scope>
    <source>
        <strain evidence="7">REICA_142</strain>
    </source>
</reference>
<sequence length="303" mass="33383">MQLRALRYFSQVAKSTSLRDAADKLFVAPGAVTRQIDILEHHYGAQLIERTPRGIKLTREGEFLAQAVDATLRELDAVKARISSTQSVVSGTVRICAAESLIAAFIAPVICTFRQRYPAVSFDIDIGSAPHVAEQLISGHADVALAFYMPVSAELQVTHYCALQHKVLMAAHHPLAKKSLLTLTDLARHPLAIPPASYAVRQLLESAARRENLHFDLCYIASSLEVQKALARQGLALLILPQLNVNDTTGHEDFVAVPLADPLMGTVKVDLCLPRQRTLSMATRIFHQMLAEQIDRQNGSFQY</sequence>
<dbReference type="EMBL" id="FMBC01000012">
    <property type="protein sequence ID" value="SCC20941.1"/>
    <property type="molecule type" value="Genomic_DNA"/>
</dbReference>
<evidence type="ECO:0000256" key="3">
    <source>
        <dbReference type="ARBA" id="ARBA00023125"/>
    </source>
</evidence>
<keyword evidence="7" id="KW-1185">Reference proteome</keyword>